<protein>
    <submittedName>
        <fullName evidence="2">Uncharacterized protein</fullName>
    </submittedName>
</protein>
<sequence length="82" mass="7804">MGGVVKAVTGAVGGVLGGLAPQPEAMPNIPPPPPPPSANTTEADAEARKAAAIGGKGRTSTMLTGGQGVLGGETTSKTLLGN</sequence>
<accession>A0A6J7WCH2</accession>
<gene>
    <name evidence="2" type="ORF">UFOVP158_12</name>
</gene>
<proteinExistence type="predicted"/>
<reference evidence="2" key="1">
    <citation type="submission" date="2020-05" db="EMBL/GenBank/DDBJ databases">
        <authorList>
            <person name="Chiriac C."/>
            <person name="Salcher M."/>
            <person name="Ghai R."/>
            <person name="Kavagutti S V."/>
        </authorList>
    </citation>
    <scope>NUCLEOTIDE SEQUENCE</scope>
</reference>
<dbReference type="EMBL" id="LR798207">
    <property type="protein sequence ID" value="CAB5178559.1"/>
    <property type="molecule type" value="Genomic_DNA"/>
</dbReference>
<evidence type="ECO:0000313" key="2">
    <source>
        <dbReference type="EMBL" id="CAB5178559.1"/>
    </source>
</evidence>
<organism evidence="2">
    <name type="scientific">uncultured Caudovirales phage</name>
    <dbReference type="NCBI Taxonomy" id="2100421"/>
    <lineage>
        <taxon>Viruses</taxon>
        <taxon>Duplodnaviria</taxon>
        <taxon>Heunggongvirae</taxon>
        <taxon>Uroviricota</taxon>
        <taxon>Caudoviricetes</taxon>
        <taxon>Peduoviridae</taxon>
        <taxon>Maltschvirus</taxon>
        <taxon>Maltschvirus maltsch</taxon>
    </lineage>
</organism>
<evidence type="ECO:0000256" key="1">
    <source>
        <dbReference type="SAM" id="MobiDB-lite"/>
    </source>
</evidence>
<feature type="region of interest" description="Disordered" evidence="1">
    <location>
        <begin position="14"/>
        <end position="82"/>
    </location>
</feature>
<feature type="compositionally biased region" description="Pro residues" evidence="1">
    <location>
        <begin position="28"/>
        <end position="37"/>
    </location>
</feature>
<feature type="compositionally biased region" description="Low complexity" evidence="1">
    <location>
        <begin position="18"/>
        <end position="27"/>
    </location>
</feature>
<feature type="compositionally biased region" description="Polar residues" evidence="1">
    <location>
        <begin position="73"/>
        <end position="82"/>
    </location>
</feature>
<name>A0A6J7WCH2_9CAUD</name>